<reference evidence="1 2" key="1">
    <citation type="submission" date="2014-12" db="EMBL/GenBank/DDBJ databases">
        <title>The genome sequence of Methanohalophilus portucalensis strain FDF1.</title>
        <authorList>
            <person name="Lai M.-C."/>
            <person name="Lai S.-J."/>
        </authorList>
    </citation>
    <scope>NUCLEOTIDE SEQUENCE [LARGE SCALE GENOMIC DNA]</scope>
    <source>
        <strain evidence="1 2">FDF-1</strain>
    </source>
</reference>
<dbReference type="EMBL" id="JWTK01000002">
    <property type="protein sequence ID" value="OJH49606.1"/>
    <property type="molecule type" value="Genomic_DNA"/>
</dbReference>
<evidence type="ECO:0000313" key="2">
    <source>
        <dbReference type="Proteomes" id="UP000185713"/>
    </source>
</evidence>
<gene>
    <name evidence="1" type="ORF">MPF_0394</name>
</gene>
<proteinExistence type="predicted"/>
<evidence type="ECO:0000313" key="1">
    <source>
        <dbReference type="EMBL" id="OJH49606.1"/>
    </source>
</evidence>
<name>A0A1L9C580_9EURY</name>
<organism evidence="1 2">
    <name type="scientific">Methanohalophilus portucalensis FDF-1</name>
    <dbReference type="NCBI Taxonomy" id="523843"/>
    <lineage>
        <taxon>Archaea</taxon>
        <taxon>Methanobacteriati</taxon>
        <taxon>Methanobacteriota</taxon>
        <taxon>Stenosarchaea group</taxon>
        <taxon>Methanomicrobia</taxon>
        <taxon>Methanosarcinales</taxon>
        <taxon>Methanosarcinaceae</taxon>
        <taxon>Methanohalophilus</taxon>
    </lineage>
</organism>
<sequence length="36" mass="4016">MSAIIIEMGIFFDPDCIVKKFADTHPANRTAQCPAY</sequence>
<comment type="caution">
    <text evidence="1">The sequence shown here is derived from an EMBL/GenBank/DDBJ whole genome shotgun (WGS) entry which is preliminary data.</text>
</comment>
<dbReference type="Proteomes" id="UP000185713">
    <property type="component" value="Unassembled WGS sequence"/>
</dbReference>
<dbReference type="AlphaFoldDB" id="A0A1L9C580"/>
<protein>
    <submittedName>
        <fullName evidence="1">Uncharacterized protein</fullName>
    </submittedName>
</protein>
<accession>A0A1L9C580</accession>